<reference evidence="1 2" key="1">
    <citation type="journal article" date="2019" name="Sci. Rep.">
        <title>Orb-weaving spider Araneus ventricosus genome elucidates the spidroin gene catalogue.</title>
        <authorList>
            <person name="Kono N."/>
            <person name="Nakamura H."/>
            <person name="Ohtoshi R."/>
            <person name="Moran D.A.P."/>
            <person name="Shinohara A."/>
            <person name="Yoshida Y."/>
            <person name="Fujiwara M."/>
            <person name="Mori M."/>
            <person name="Tomita M."/>
            <person name="Arakawa K."/>
        </authorList>
    </citation>
    <scope>NUCLEOTIDE SEQUENCE [LARGE SCALE GENOMIC DNA]</scope>
</reference>
<accession>A0A4Y2PVR5</accession>
<proteinExistence type="predicted"/>
<sequence>LADIVDSVSEDESAGALAGGVVKTVEYIFPEFSFERR</sequence>
<dbReference type="EMBL" id="BGPR01012262">
    <property type="protein sequence ID" value="GBN55319.1"/>
    <property type="molecule type" value="Genomic_DNA"/>
</dbReference>
<gene>
    <name evidence="1" type="ORF">AVEN_206271_1</name>
</gene>
<evidence type="ECO:0000313" key="1">
    <source>
        <dbReference type="EMBL" id="GBN55319.1"/>
    </source>
</evidence>
<comment type="caution">
    <text evidence="1">The sequence shown here is derived from an EMBL/GenBank/DDBJ whole genome shotgun (WGS) entry which is preliminary data.</text>
</comment>
<evidence type="ECO:0000313" key="2">
    <source>
        <dbReference type="Proteomes" id="UP000499080"/>
    </source>
</evidence>
<name>A0A4Y2PVR5_ARAVE</name>
<feature type="non-terminal residue" evidence="1">
    <location>
        <position position="1"/>
    </location>
</feature>
<dbReference type="AlphaFoldDB" id="A0A4Y2PVR5"/>
<dbReference type="Proteomes" id="UP000499080">
    <property type="component" value="Unassembled WGS sequence"/>
</dbReference>
<organism evidence="1 2">
    <name type="scientific">Araneus ventricosus</name>
    <name type="common">Orbweaver spider</name>
    <name type="synonym">Epeira ventricosa</name>
    <dbReference type="NCBI Taxonomy" id="182803"/>
    <lineage>
        <taxon>Eukaryota</taxon>
        <taxon>Metazoa</taxon>
        <taxon>Ecdysozoa</taxon>
        <taxon>Arthropoda</taxon>
        <taxon>Chelicerata</taxon>
        <taxon>Arachnida</taxon>
        <taxon>Araneae</taxon>
        <taxon>Araneomorphae</taxon>
        <taxon>Entelegynae</taxon>
        <taxon>Araneoidea</taxon>
        <taxon>Araneidae</taxon>
        <taxon>Araneus</taxon>
    </lineage>
</organism>
<protein>
    <submittedName>
        <fullName evidence="1">Uncharacterized protein</fullName>
    </submittedName>
</protein>
<keyword evidence="2" id="KW-1185">Reference proteome</keyword>